<organism evidence="3 4">
    <name type="scientific">Scheffersomyces stipitis (strain ATCC 58785 / CBS 6054 / NBRC 10063 / NRRL Y-11545)</name>
    <name type="common">Yeast</name>
    <name type="synonym">Pichia stipitis</name>
    <dbReference type="NCBI Taxonomy" id="322104"/>
    <lineage>
        <taxon>Eukaryota</taxon>
        <taxon>Fungi</taxon>
        <taxon>Dikarya</taxon>
        <taxon>Ascomycota</taxon>
        <taxon>Saccharomycotina</taxon>
        <taxon>Pichiomycetes</taxon>
        <taxon>Debaryomycetaceae</taxon>
        <taxon>Scheffersomyces</taxon>
    </lineage>
</organism>
<keyword evidence="2" id="KW-0472">Membrane</keyword>
<evidence type="ECO:0000313" key="4">
    <source>
        <dbReference type="Proteomes" id="UP000002258"/>
    </source>
</evidence>
<keyword evidence="2" id="KW-0812">Transmembrane</keyword>
<dbReference type="InParanoid" id="A3LTI9"/>
<proteinExistence type="predicted"/>
<name>A3LTI9_PICST</name>
<keyword evidence="4" id="KW-1185">Reference proteome</keyword>
<feature type="region of interest" description="Disordered" evidence="1">
    <location>
        <begin position="55"/>
        <end position="107"/>
    </location>
</feature>
<dbReference type="HOGENOM" id="CLU_1740272_0_0_1"/>
<dbReference type="EMBL" id="CP000498">
    <property type="protein sequence ID" value="ABN66074.2"/>
    <property type="molecule type" value="Genomic_DNA"/>
</dbReference>
<dbReference type="AlphaFoldDB" id="A3LTI9"/>
<dbReference type="GeneID" id="4838669"/>
<evidence type="ECO:0000256" key="1">
    <source>
        <dbReference type="SAM" id="MobiDB-lite"/>
    </source>
</evidence>
<keyword evidence="2" id="KW-1133">Transmembrane helix</keyword>
<evidence type="ECO:0000256" key="2">
    <source>
        <dbReference type="SAM" id="Phobius"/>
    </source>
</evidence>
<dbReference type="KEGG" id="pic:PICST_31424"/>
<dbReference type="RefSeq" id="XP_001384103.2">
    <property type="nucleotide sequence ID" value="XM_001384066.1"/>
</dbReference>
<dbReference type="OMA" id="HNIYPRV"/>
<dbReference type="OrthoDB" id="4010891at2759"/>
<protein>
    <submittedName>
        <fullName evidence="3">Uncharacterized protein</fullName>
    </submittedName>
</protein>
<feature type="transmembrane region" description="Helical" evidence="2">
    <location>
        <begin position="23"/>
        <end position="42"/>
    </location>
</feature>
<accession>A3LTI9</accession>
<dbReference type="eggNOG" id="ENOG502RQDH">
    <property type="taxonomic scope" value="Eukaryota"/>
</dbReference>
<feature type="compositionally biased region" description="Basic and acidic residues" evidence="1">
    <location>
        <begin position="55"/>
        <end position="77"/>
    </location>
</feature>
<reference evidence="3 4" key="1">
    <citation type="journal article" date="2007" name="Nat. Biotechnol.">
        <title>Genome sequence of the lignocellulose-bioconverting and xylose-fermenting yeast Pichia stipitis.</title>
        <authorList>
            <person name="Jeffries T.W."/>
            <person name="Grigoriev I.V."/>
            <person name="Grimwood J."/>
            <person name="Laplaza J.M."/>
            <person name="Aerts A."/>
            <person name="Salamov A."/>
            <person name="Schmutz J."/>
            <person name="Lindquist E."/>
            <person name="Dehal P."/>
            <person name="Shapiro H."/>
            <person name="Jin Y.S."/>
            <person name="Passoth V."/>
            <person name="Richardson P.M."/>
        </authorList>
    </citation>
    <scope>NUCLEOTIDE SEQUENCE [LARGE SCALE GENOMIC DNA]</scope>
    <source>
        <strain evidence="4">ATCC 58785 / CBS 6054 / NBRC 10063 / NRRL Y-11545</strain>
    </source>
</reference>
<sequence length="153" mass="17579">MTLYYRIYTPLDRLINRIKRKGFWLYSGLIIASTLYVIYSISNLPSIPAEPKRHVELPKDKDTKVTKDVKKEAKGVKTESIAPREINPEPIKPEPQVKPEPQSSSSIVRSWTKRELFAYLVSNRVYPDVDEDIDAVRQKAIEIYESKNAVATS</sequence>
<dbReference type="Proteomes" id="UP000002258">
    <property type="component" value="Chromosome 4"/>
</dbReference>
<gene>
    <name evidence="3" type="ORF">PICST_31424</name>
</gene>
<evidence type="ECO:0000313" key="3">
    <source>
        <dbReference type="EMBL" id="ABN66074.2"/>
    </source>
</evidence>